<keyword evidence="1" id="KW-0732">Signal</keyword>
<dbReference type="AlphaFoldDB" id="A0A3D8I2D1"/>
<evidence type="ECO:0000313" key="2">
    <source>
        <dbReference type="EMBL" id="RDU59268.1"/>
    </source>
</evidence>
<reference evidence="2 3" key="1">
    <citation type="submission" date="2018-04" db="EMBL/GenBank/DDBJ databases">
        <title>Novel Campyloabacter and Helicobacter Species and Strains.</title>
        <authorList>
            <person name="Mannion A.J."/>
            <person name="Shen Z."/>
            <person name="Fox J.G."/>
        </authorList>
    </citation>
    <scope>NUCLEOTIDE SEQUENCE [LARGE SCALE GENOMIC DNA]</scope>
    <source>
        <strain evidence="2 3">MIT 98-6070</strain>
    </source>
</reference>
<feature type="chain" id="PRO_5017586822" evidence="1">
    <location>
        <begin position="21"/>
        <end position="90"/>
    </location>
</feature>
<keyword evidence="3" id="KW-1185">Reference proteome</keyword>
<sequence length="90" mass="10035">MKKILFVFILALGASLSLGAESSKPTSAYQASLSQADMQMLFKSSDVNVKILTEKEMKETQGEGLLVKFATFLAKKMPFNNKHPRPWRAI</sequence>
<evidence type="ECO:0000256" key="1">
    <source>
        <dbReference type="SAM" id="SignalP"/>
    </source>
</evidence>
<protein>
    <submittedName>
        <fullName evidence="2">Uncharacterized protein</fullName>
    </submittedName>
</protein>
<comment type="caution">
    <text evidence="2">The sequence shown here is derived from an EMBL/GenBank/DDBJ whole genome shotgun (WGS) entry which is preliminary data.</text>
</comment>
<evidence type="ECO:0000313" key="3">
    <source>
        <dbReference type="Proteomes" id="UP000256599"/>
    </source>
</evidence>
<name>A0A3D8I2D1_9HELI</name>
<feature type="signal peptide" evidence="1">
    <location>
        <begin position="1"/>
        <end position="20"/>
    </location>
</feature>
<accession>A0A3D8I2D1</accession>
<proteinExistence type="predicted"/>
<dbReference type="EMBL" id="NXLR01000015">
    <property type="protein sequence ID" value="RDU59268.1"/>
    <property type="molecule type" value="Genomic_DNA"/>
</dbReference>
<organism evidence="2 3">
    <name type="scientific">Helicobacter marmotae</name>
    <dbReference type="NCBI Taxonomy" id="152490"/>
    <lineage>
        <taxon>Bacteria</taxon>
        <taxon>Pseudomonadati</taxon>
        <taxon>Campylobacterota</taxon>
        <taxon>Epsilonproteobacteria</taxon>
        <taxon>Campylobacterales</taxon>
        <taxon>Helicobacteraceae</taxon>
        <taxon>Helicobacter</taxon>
    </lineage>
</organism>
<gene>
    <name evidence="2" type="ORF">CQA63_07425</name>
</gene>
<dbReference type="RefSeq" id="WP_104700519.1">
    <property type="nucleotide sequence ID" value="NZ_FZPP01000037.1"/>
</dbReference>
<dbReference type="Proteomes" id="UP000256599">
    <property type="component" value="Unassembled WGS sequence"/>
</dbReference>